<dbReference type="PANTHER" id="PTHR43394">
    <property type="entry name" value="ATP-DEPENDENT PERMEASE MDL1, MITOCHONDRIAL"/>
    <property type="match status" value="1"/>
</dbReference>
<feature type="transmembrane region" description="Helical" evidence="11">
    <location>
        <begin position="73"/>
        <end position="94"/>
    </location>
</feature>
<evidence type="ECO:0000256" key="1">
    <source>
        <dbReference type="ARBA" id="ARBA00004651"/>
    </source>
</evidence>
<feature type="region of interest" description="Disordered" evidence="10">
    <location>
        <begin position="1"/>
        <end position="20"/>
    </location>
</feature>
<evidence type="ECO:0000313" key="15">
    <source>
        <dbReference type="Proteomes" id="UP000281726"/>
    </source>
</evidence>
<reference evidence="14 15" key="1">
    <citation type="journal article" date="2004" name="Syst. Appl. Microbiol.">
        <title>Cryptoendolithic actinomycetes from antarctic sandstone rock samples: Micromonospora endolithica sp. nov. and two isolates related to Micromonospora coerulea Jensen 1932.</title>
        <authorList>
            <person name="Hirsch P."/>
            <person name="Mevs U."/>
            <person name="Kroppenstedt R.M."/>
            <person name="Schumann P."/>
            <person name="Stackebrandt E."/>
        </authorList>
    </citation>
    <scope>NUCLEOTIDE SEQUENCE [LARGE SCALE GENOMIC DNA]</scope>
    <source>
        <strain evidence="14 15">JCM 12677</strain>
    </source>
</reference>
<evidence type="ECO:0000256" key="10">
    <source>
        <dbReference type="SAM" id="MobiDB-lite"/>
    </source>
</evidence>
<feature type="domain" description="ABC transmembrane type-1" evidence="13">
    <location>
        <begin position="41"/>
        <end position="320"/>
    </location>
</feature>
<dbReference type="OrthoDB" id="9806127at2"/>
<dbReference type="PANTHER" id="PTHR43394:SF1">
    <property type="entry name" value="ATP-BINDING CASSETTE SUB-FAMILY B MEMBER 10, MITOCHONDRIAL"/>
    <property type="match status" value="1"/>
</dbReference>
<dbReference type="GO" id="GO:0016887">
    <property type="term" value="F:ATP hydrolysis activity"/>
    <property type="evidence" value="ECO:0007669"/>
    <property type="project" value="InterPro"/>
</dbReference>
<evidence type="ECO:0000313" key="14">
    <source>
        <dbReference type="EMBL" id="RKN45325.1"/>
    </source>
</evidence>
<keyword evidence="15" id="KW-1185">Reference proteome</keyword>
<accession>A0A3A9ZAS3</accession>
<feature type="transmembrane region" description="Helical" evidence="11">
    <location>
        <begin position="153"/>
        <end position="173"/>
    </location>
</feature>
<dbReference type="Proteomes" id="UP000281726">
    <property type="component" value="Unassembled WGS sequence"/>
</dbReference>
<dbReference type="FunFam" id="3.40.50.300:FF:001001">
    <property type="entry name" value="Multidrug ABC transporter ATP-binding protein"/>
    <property type="match status" value="1"/>
</dbReference>
<proteinExistence type="predicted"/>
<organism evidence="14 15">
    <name type="scientific">Micromonospora endolithica</name>
    <dbReference type="NCBI Taxonomy" id="230091"/>
    <lineage>
        <taxon>Bacteria</taxon>
        <taxon>Bacillati</taxon>
        <taxon>Actinomycetota</taxon>
        <taxon>Actinomycetes</taxon>
        <taxon>Micromonosporales</taxon>
        <taxon>Micromonosporaceae</taxon>
        <taxon>Micromonospora</taxon>
    </lineage>
</organism>
<dbReference type="PROSITE" id="PS50893">
    <property type="entry name" value="ABC_TRANSPORTER_2"/>
    <property type="match status" value="1"/>
</dbReference>
<dbReference type="PROSITE" id="PS00211">
    <property type="entry name" value="ABC_TRANSPORTER_1"/>
    <property type="match status" value="1"/>
</dbReference>
<feature type="transmembrane region" description="Helical" evidence="11">
    <location>
        <begin position="179"/>
        <end position="196"/>
    </location>
</feature>
<dbReference type="InterPro" id="IPR003439">
    <property type="entry name" value="ABC_transporter-like_ATP-bd"/>
</dbReference>
<dbReference type="PROSITE" id="PS50929">
    <property type="entry name" value="ABC_TM1F"/>
    <property type="match status" value="1"/>
</dbReference>
<keyword evidence="2" id="KW-0813">Transport</keyword>
<dbReference type="GO" id="GO:0005524">
    <property type="term" value="F:ATP binding"/>
    <property type="evidence" value="ECO:0007669"/>
    <property type="project" value="UniProtKB-KW"/>
</dbReference>
<feature type="compositionally biased region" description="Basic and acidic residues" evidence="10">
    <location>
        <begin position="1"/>
        <end position="11"/>
    </location>
</feature>
<keyword evidence="7 14" id="KW-0067">ATP-binding</keyword>
<evidence type="ECO:0000259" key="12">
    <source>
        <dbReference type="PROSITE" id="PS50893"/>
    </source>
</evidence>
<dbReference type="AlphaFoldDB" id="A0A3A9ZAS3"/>
<evidence type="ECO:0000256" key="5">
    <source>
        <dbReference type="ARBA" id="ARBA00022692"/>
    </source>
</evidence>
<evidence type="ECO:0000256" key="7">
    <source>
        <dbReference type="ARBA" id="ARBA00022840"/>
    </source>
</evidence>
<keyword evidence="8 11" id="KW-1133">Transmembrane helix</keyword>
<evidence type="ECO:0000256" key="11">
    <source>
        <dbReference type="SAM" id="Phobius"/>
    </source>
</evidence>
<evidence type="ECO:0000256" key="8">
    <source>
        <dbReference type="ARBA" id="ARBA00022989"/>
    </source>
</evidence>
<dbReference type="InterPro" id="IPR003593">
    <property type="entry name" value="AAA+_ATPase"/>
</dbReference>
<evidence type="ECO:0000256" key="2">
    <source>
        <dbReference type="ARBA" id="ARBA00022448"/>
    </source>
</evidence>
<dbReference type="EMBL" id="RBAK01000006">
    <property type="protein sequence ID" value="RKN45325.1"/>
    <property type="molecule type" value="Genomic_DNA"/>
</dbReference>
<keyword evidence="5 11" id="KW-0812">Transmembrane</keyword>
<dbReference type="Pfam" id="PF00664">
    <property type="entry name" value="ABC_membrane"/>
    <property type="match status" value="1"/>
</dbReference>
<evidence type="ECO:0000256" key="3">
    <source>
        <dbReference type="ARBA" id="ARBA00022475"/>
    </source>
</evidence>
<comment type="caution">
    <text evidence="14">The sequence shown here is derived from an EMBL/GenBank/DDBJ whole genome shotgun (WGS) entry which is preliminary data.</text>
</comment>
<dbReference type="InterPro" id="IPR039421">
    <property type="entry name" value="Type_1_exporter"/>
</dbReference>
<feature type="transmembrane region" description="Helical" evidence="11">
    <location>
        <begin position="294"/>
        <end position="314"/>
    </location>
</feature>
<dbReference type="Gene3D" id="3.40.50.300">
    <property type="entry name" value="P-loop containing nucleotide triphosphate hydrolases"/>
    <property type="match status" value="1"/>
</dbReference>
<dbReference type="SUPFAM" id="SSF52540">
    <property type="entry name" value="P-loop containing nucleoside triphosphate hydrolases"/>
    <property type="match status" value="1"/>
</dbReference>
<protein>
    <submittedName>
        <fullName evidence="14">ABC transporter ATP-binding protein</fullName>
    </submittedName>
</protein>
<evidence type="ECO:0000259" key="13">
    <source>
        <dbReference type="PROSITE" id="PS50929"/>
    </source>
</evidence>
<dbReference type="GO" id="GO:0015421">
    <property type="term" value="F:ABC-type oligopeptide transporter activity"/>
    <property type="evidence" value="ECO:0007669"/>
    <property type="project" value="TreeGrafter"/>
</dbReference>
<dbReference type="GO" id="GO:0005886">
    <property type="term" value="C:plasma membrane"/>
    <property type="evidence" value="ECO:0007669"/>
    <property type="project" value="UniProtKB-SubCell"/>
</dbReference>
<dbReference type="SUPFAM" id="SSF90123">
    <property type="entry name" value="ABC transporter transmembrane region"/>
    <property type="match status" value="1"/>
</dbReference>
<dbReference type="InterPro" id="IPR011527">
    <property type="entry name" value="ABC1_TM_dom"/>
</dbReference>
<dbReference type="InterPro" id="IPR036640">
    <property type="entry name" value="ABC1_TM_sf"/>
</dbReference>
<keyword evidence="9 11" id="KW-0472">Membrane</keyword>
<keyword evidence="4" id="KW-0997">Cell inner membrane</keyword>
<dbReference type="Pfam" id="PF00005">
    <property type="entry name" value="ABC_tran"/>
    <property type="match status" value="1"/>
</dbReference>
<dbReference type="InterPro" id="IPR017871">
    <property type="entry name" value="ABC_transporter-like_CS"/>
</dbReference>
<evidence type="ECO:0000256" key="4">
    <source>
        <dbReference type="ARBA" id="ARBA00022519"/>
    </source>
</evidence>
<evidence type="ECO:0000256" key="6">
    <source>
        <dbReference type="ARBA" id="ARBA00022741"/>
    </source>
</evidence>
<feature type="transmembrane region" description="Helical" evidence="11">
    <location>
        <begin position="40"/>
        <end position="61"/>
    </location>
</feature>
<dbReference type="RefSeq" id="WP_120729389.1">
    <property type="nucleotide sequence ID" value="NZ_RBAK01000006.1"/>
</dbReference>
<feature type="domain" description="ABC transporter" evidence="12">
    <location>
        <begin position="368"/>
        <end position="602"/>
    </location>
</feature>
<sequence>MAERALRDRGGEPAAATAAPPAAGPLRVTMRLLRPHRLGLALAVLLGLLGSAAALVQPIVIGQLVGQLTAQRFAVGTLLVLITLFVTEATLAGLQSYIIGRTGTHVVLTVRRTIVTRLVRATLPAHWLHRRGDLFTRLVADTSLLRTALTQSMAVLFLTGITVAATVVLMAVIDPVLSLTALVCVLVAASGSVALARRIRIATEDTQSRVGELGSDLQRALAAVTTIKLSRAEQREADRVNERAAAAHHAGMRTVRLNALLAPTADAGVQGSFAVVFAVGAVRMGSGALTIGEFATFLLYLFYLIAPLVSFFAAMGQLQQGLASVSRIDLLLRFPQEDDATVPVAPVSPAPAPPATPAPPTTPHAPLLRVRDLHFGYLPDRPVLRGVSLDVPRQGLVAIVGPSGSGKSTLFGLLTRLWEPPPGSVLLDGTDVREIPLDTLRSRIGFVEQESRVMDGTIEENIRYAEPDAPADRVAEAVAQASLRDWVDALPDGLGTAVGEEGRTLSGGQRQRIAIARMLVPDPDVLLLDEVTSQLDAEAEFALRSAVAEIAERRAVVAVAHRLSTVVQADHIVVLEKGVVRAQGTHAHLLATDALYERLVRTQFTAVPALSAPTAS</sequence>
<keyword evidence="6" id="KW-0547">Nucleotide-binding</keyword>
<keyword evidence="3" id="KW-1003">Cell membrane</keyword>
<comment type="subcellular location">
    <subcellularLocation>
        <location evidence="1">Cell membrane</location>
        <topology evidence="1">Multi-pass membrane protein</topology>
    </subcellularLocation>
</comment>
<evidence type="ECO:0000256" key="9">
    <source>
        <dbReference type="ARBA" id="ARBA00023136"/>
    </source>
</evidence>
<dbReference type="Gene3D" id="1.20.1560.10">
    <property type="entry name" value="ABC transporter type 1, transmembrane domain"/>
    <property type="match status" value="1"/>
</dbReference>
<gene>
    <name evidence="14" type="ORF">D7223_17030</name>
</gene>
<dbReference type="SMART" id="SM00382">
    <property type="entry name" value="AAA"/>
    <property type="match status" value="1"/>
</dbReference>
<dbReference type="CDD" id="cd18551">
    <property type="entry name" value="ABC_6TM_LmrA_like"/>
    <property type="match status" value="1"/>
</dbReference>
<dbReference type="InterPro" id="IPR027417">
    <property type="entry name" value="P-loop_NTPase"/>
</dbReference>
<name>A0A3A9ZAS3_9ACTN</name>